<proteinExistence type="inferred from homology"/>
<dbReference type="SUPFAM" id="SSF75304">
    <property type="entry name" value="Amidase signature (AS) enzymes"/>
    <property type="match status" value="1"/>
</dbReference>
<evidence type="ECO:0000313" key="5">
    <source>
        <dbReference type="Proteomes" id="UP000315010"/>
    </source>
</evidence>
<name>A0A5C5ZBK5_9BACT</name>
<dbReference type="Proteomes" id="UP000315010">
    <property type="component" value="Unassembled WGS sequence"/>
</dbReference>
<organism evidence="4 5">
    <name type="scientific">Novipirellula herctigrandis</name>
    <dbReference type="NCBI Taxonomy" id="2527986"/>
    <lineage>
        <taxon>Bacteria</taxon>
        <taxon>Pseudomonadati</taxon>
        <taxon>Planctomycetota</taxon>
        <taxon>Planctomycetia</taxon>
        <taxon>Pirellulales</taxon>
        <taxon>Pirellulaceae</taxon>
        <taxon>Novipirellula</taxon>
    </lineage>
</organism>
<dbReference type="PROSITE" id="PS51318">
    <property type="entry name" value="TAT"/>
    <property type="match status" value="1"/>
</dbReference>
<dbReference type="PANTHER" id="PTHR11895">
    <property type="entry name" value="TRANSAMIDASE"/>
    <property type="match status" value="1"/>
</dbReference>
<comment type="caution">
    <text evidence="4">The sequence shown here is derived from an EMBL/GenBank/DDBJ whole genome shotgun (WGS) entry which is preliminary data.</text>
</comment>
<dbReference type="GO" id="GO:0019874">
    <property type="term" value="F:6-aminohexanoate-cyclic-dimer hydrolase activity"/>
    <property type="evidence" value="ECO:0007669"/>
    <property type="project" value="UniProtKB-EC"/>
</dbReference>
<dbReference type="EMBL" id="SJPJ01000001">
    <property type="protein sequence ID" value="TWT84545.1"/>
    <property type="molecule type" value="Genomic_DNA"/>
</dbReference>
<evidence type="ECO:0000313" key="4">
    <source>
        <dbReference type="EMBL" id="TWT84545.1"/>
    </source>
</evidence>
<reference evidence="4 5" key="1">
    <citation type="submission" date="2019-02" db="EMBL/GenBank/DDBJ databases">
        <title>Deep-cultivation of Planctomycetes and their phenomic and genomic characterization uncovers novel biology.</title>
        <authorList>
            <person name="Wiegand S."/>
            <person name="Jogler M."/>
            <person name="Boedeker C."/>
            <person name="Pinto D."/>
            <person name="Vollmers J."/>
            <person name="Rivas-Marin E."/>
            <person name="Kohn T."/>
            <person name="Peeters S.H."/>
            <person name="Heuer A."/>
            <person name="Rast P."/>
            <person name="Oberbeckmann S."/>
            <person name="Bunk B."/>
            <person name="Jeske O."/>
            <person name="Meyerdierks A."/>
            <person name="Storesund J.E."/>
            <person name="Kallscheuer N."/>
            <person name="Luecker S."/>
            <person name="Lage O.M."/>
            <person name="Pohl T."/>
            <person name="Merkel B.J."/>
            <person name="Hornburger P."/>
            <person name="Mueller R.-W."/>
            <person name="Bruemmer F."/>
            <person name="Labrenz M."/>
            <person name="Spormann A.M."/>
            <person name="Op Den Camp H."/>
            <person name="Overmann J."/>
            <person name="Amann R."/>
            <person name="Jetten M.S.M."/>
            <person name="Mascher T."/>
            <person name="Medema M.H."/>
            <person name="Devos D.P."/>
            <person name="Kaster A.-K."/>
            <person name="Ovreas L."/>
            <person name="Rohde M."/>
            <person name="Galperin M.Y."/>
            <person name="Jogler C."/>
        </authorList>
    </citation>
    <scope>NUCLEOTIDE SEQUENCE [LARGE SCALE GENOMIC DNA]</scope>
    <source>
        <strain evidence="4 5">CA13</strain>
    </source>
</reference>
<feature type="domain" description="Amidase" evidence="3">
    <location>
        <begin position="66"/>
        <end position="506"/>
    </location>
</feature>
<dbReference type="InterPro" id="IPR036928">
    <property type="entry name" value="AS_sf"/>
</dbReference>
<evidence type="ECO:0000256" key="2">
    <source>
        <dbReference type="SAM" id="SignalP"/>
    </source>
</evidence>
<feature type="chain" id="PRO_5022927419" evidence="2">
    <location>
        <begin position="30"/>
        <end position="532"/>
    </location>
</feature>
<accession>A0A5C5ZBK5</accession>
<dbReference type="OrthoDB" id="9811471at2"/>
<dbReference type="Gene3D" id="3.90.1300.10">
    <property type="entry name" value="Amidase signature (AS) domain"/>
    <property type="match status" value="1"/>
</dbReference>
<sequence length="532" mass="58119" precursor="true">MNRRQFTRNSALGALGLAIGNSFFSQAHAAQDALAMSWDEWGKLDATGMARLLVAGKITPAEVAAQAAKASELVNPKLNCVIEVFEDVVKNPLKDGMNVNGPFHGVPMFVKDTGSHLKGRLQEKNSIFSRGSRSDYDDPLMRNFRRGGFNVLGRATMGALHITEGLLTGFTLNPWDLEHTPGGSSGGSAASVASGIVPLSHASDGGGSTRSPATLNGLVGHKPTRGLLPNLDGMSYDMAYMVTEGVITRSVRDQANAYDQMIWRSPSDPAFIPVQMPSVPFSERIKRDPTRLRIALSTGNWSRRAADKSGRPVNPEVIARTRQVAKQLESLGHTVVEVDEDQICDFEKLYKAFEWFYLYVYDWTAQSEQSGVPINEKTLEPAFRAMVEHQKRHPKPAGLVDAARAANAQLAGQWAKFYAEYDLLLTPSDGDGAMKANGKGELSLFAPLESEADYLNWIEDHMDDARYFIPANAMGFPAISFPTGMLKSGLPCGAQLHGRWGDDGRVMQVAAQIERTKPEWFGTKPPVHVSNL</sequence>
<dbReference type="InterPro" id="IPR000120">
    <property type="entry name" value="Amidase"/>
</dbReference>
<protein>
    <submittedName>
        <fullName evidence="4">6-aminohexanoate-cyclic-dimer hydrolase</fullName>
        <ecNumber evidence="4">3.5.2.12</ecNumber>
    </submittedName>
</protein>
<evidence type="ECO:0000259" key="3">
    <source>
        <dbReference type="Pfam" id="PF01425"/>
    </source>
</evidence>
<dbReference type="PANTHER" id="PTHR11895:SF7">
    <property type="entry name" value="GLUTAMYL-TRNA(GLN) AMIDOTRANSFERASE SUBUNIT A, MITOCHONDRIAL"/>
    <property type="match status" value="1"/>
</dbReference>
<comment type="similarity">
    <text evidence="1">Belongs to the amidase family.</text>
</comment>
<dbReference type="InterPro" id="IPR006311">
    <property type="entry name" value="TAT_signal"/>
</dbReference>
<dbReference type="RefSeq" id="WP_146402321.1">
    <property type="nucleotide sequence ID" value="NZ_SJPJ01000001.1"/>
</dbReference>
<keyword evidence="4" id="KW-0378">Hydrolase</keyword>
<dbReference type="InterPro" id="IPR023631">
    <property type="entry name" value="Amidase_dom"/>
</dbReference>
<dbReference type="EC" id="3.5.2.12" evidence="4"/>
<gene>
    <name evidence="4" type="primary">nylA</name>
    <name evidence="4" type="ORF">CA13_60250</name>
</gene>
<keyword evidence="5" id="KW-1185">Reference proteome</keyword>
<evidence type="ECO:0000256" key="1">
    <source>
        <dbReference type="ARBA" id="ARBA00009199"/>
    </source>
</evidence>
<dbReference type="Pfam" id="PF01425">
    <property type="entry name" value="Amidase"/>
    <property type="match status" value="1"/>
</dbReference>
<keyword evidence="2" id="KW-0732">Signal</keyword>
<dbReference type="AlphaFoldDB" id="A0A5C5ZBK5"/>
<feature type="signal peptide" evidence="2">
    <location>
        <begin position="1"/>
        <end position="29"/>
    </location>
</feature>